<dbReference type="InterPro" id="IPR011010">
    <property type="entry name" value="DNA_brk_join_enz"/>
</dbReference>
<evidence type="ECO:0000313" key="2">
    <source>
        <dbReference type="Proteomes" id="UP000078542"/>
    </source>
</evidence>
<protein>
    <recommendedName>
        <fullName evidence="3">RNase H type-1 domain-containing protein</fullName>
    </recommendedName>
</protein>
<evidence type="ECO:0008006" key="3">
    <source>
        <dbReference type="Google" id="ProtNLM"/>
    </source>
</evidence>
<gene>
    <name evidence="1" type="ORF">ALC62_10253</name>
</gene>
<dbReference type="STRING" id="456900.A0A151IE86"/>
<dbReference type="InterPro" id="IPR052055">
    <property type="entry name" value="Hepadnavirus_pol/RT"/>
</dbReference>
<dbReference type="Proteomes" id="UP000078542">
    <property type="component" value="Unassembled WGS sequence"/>
</dbReference>
<sequence length="203" mass="23050">MIGSLESVFPAVQYNPLYTRRFERELFLALCASSGNYSRRMLIPSYLQEDFYWWLNIFSDTNQINPICTKSFACDSDASMTGWEAACDGQRTYGWWSSEDMTHHINVLELKAAFFALKCFARNYRGSNILLRIDNTTAIAYIANLFSAHSTRHASTSLAARKGLSLDLIKRAAGWSGDSQIFARFYNRTIVNPEAFCNSVLLS</sequence>
<dbReference type="PANTHER" id="PTHR33050:SF7">
    <property type="entry name" value="RIBONUCLEASE H"/>
    <property type="match status" value="1"/>
</dbReference>
<dbReference type="EMBL" id="KQ977881">
    <property type="protein sequence ID" value="KYM99018.1"/>
    <property type="molecule type" value="Genomic_DNA"/>
</dbReference>
<dbReference type="SUPFAM" id="SSF56349">
    <property type="entry name" value="DNA breaking-rejoining enzymes"/>
    <property type="match status" value="1"/>
</dbReference>
<organism evidence="1 2">
    <name type="scientific">Cyphomyrmex costatus</name>
    <dbReference type="NCBI Taxonomy" id="456900"/>
    <lineage>
        <taxon>Eukaryota</taxon>
        <taxon>Metazoa</taxon>
        <taxon>Ecdysozoa</taxon>
        <taxon>Arthropoda</taxon>
        <taxon>Hexapoda</taxon>
        <taxon>Insecta</taxon>
        <taxon>Pterygota</taxon>
        <taxon>Neoptera</taxon>
        <taxon>Endopterygota</taxon>
        <taxon>Hymenoptera</taxon>
        <taxon>Apocrita</taxon>
        <taxon>Aculeata</taxon>
        <taxon>Formicoidea</taxon>
        <taxon>Formicidae</taxon>
        <taxon>Myrmicinae</taxon>
        <taxon>Cyphomyrmex</taxon>
    </lineage>
</organism>
<dbReference type="CDD" id="cd09275">
    <property type="entry name" value="RNase_HI_RT_DIRS1"/>
    <property type="match status" value="1"/>
</dbReference>
<name>A0A151IE86_9HYME</name>
<dbReference type="PANTHER" id="PTHR33050">
    <property type="entry name" value="REVERSE TRANSCRIPTASE DOMAIN-CONTAINING PROTEIN"/>
    <property type="match status" value="1"/>
</dbReference>
<evidence type="ECO:0000313" key="1">
    <source>
        <dbReference type="EMBL" id="KYM99018.1"/>
    </source>
</evidence>
<keyword evidence="2" id="KW-1185">Reference proteome</keyword>
<reference evidence="1 2" key="1">
    <citation type="submission" date="2016-03" db="EMBL/GenBank/DDBJ databases">
        <title>Cyphomyrmex costatus WGS genome.</title>
        <authorList>
            <person name="Nygaard S."/>
            <person name="Hu H."/>
            <person name="Boomsma J."/>
            <person name="Zhang G."/>
        </authorList>
    </citation>
    <scope>NUCLEOTIDE SEQUENCE [LARGE SCALE GENOMIC DNA]</scope>
    <source>
        <strain evidence="1">MS0001</strain>
        <tissue evidence="1">Whole body</tissue>
    </source>
</reference>
<proteinExistence type="predicted"/>
<dbReference type="AlphaFoldDB" id="A0A151IE86"/>
<accession>A0A151IE86</accession>
<dbReference type="GO" id="GO:0003677">
    <property type="term" value="F:DNA binding"/>
    <property type="evidence" value="ECO:0007669"/>
    <property type="project" value="InterPro"/>
</dbReference>